<sequence length="140" mass="16105">MSPKAETSSAASAQTRKAGGRDEEEALRRRNEELERELKNSLEREDKMKEELMRTWRRLRVAEEAEERLCFQLGELEAEAVGQAREYRARVMELMDQLSGVTWAEVGRGWRCYRGGMAVFPLWNRLDEGHGGDGGGMNIW</sequence>
<proteinExistence type="predicted"/>
<evidence type="ECO:0000313" key="2">
    <source>
        <dbReference type="EMBL" id="KAG8390479.1"/>
    </source>
</evidence>
<organism evidence="2 3">
    <name type="scientific">Buddleja alternifolia</name>
    <dbReference type="NCBI Taxonomy" id="168488"/>
    <lineage>
        <taxon>Eukaryota</taxon>
        <taxon>Viridiplantae</taxon>
        <taxon>Streptophyta</taxon>
        <taxon>Embryophyta</taxon>
        <taxon>Tracheophyta</taxon>
        <taxon>Spermatophyta</taxon>
        <taxon>Magnoliopsida</taxon>
        <taxon>eudicotyledons</taxon>
        <taxon>Gunneridae</taxon>
        <taxon>Pentapetalae</taxon>
        <taxon>asterids</taxon>
        <taxon>lamiids</taxon>
        <taxon>Lamiales</taxon>
        <taxon>Scrophulariaceae</taxon>
        <taxon>Buddlejeae</taxon>
        <taxon>Buddleja</taxon>
    </lineage>
</organism>
<evidence type="ECO:0000313" key="3">
    <source>
        <dbReference type="Proteomes" id="UP000826271"/>
    </source>
</evidence>
<comment type="caution">
    <text evidence="2">The sequence shown here is derived from an EMBL/GenBank/DDBJ whole genome shotgun (WGS) entry which is preliminary data.</text>
</comment>
<gene>
    <name evidence="2" type="ORF">BUALT_Bualt01G0087700</name>
</gene>
<dbReference type="PANTHER" id="PTHR34283">
    <property type="entry name" value="PROTEIN RESPONSE TO LOW SULFUR 1"/>
    <property type="match status" value="1"/>
</dbReference>
<reference evidence="2" key="1">
    <citation type="submission" date="2019-10" db="EMBL/GenBank/DDBJ databases">
        <authorList>
            <person name="Zhang R."/>
            <person name="Pan Y."/>
            <person name="Wang J."/>
            <person name="Ma R."/>
            <person name="Yu S."/>
        </authorList>
    </citation>
    <scope>NUCLEOTIDE SEQUENCE</scope>
    <source>
        <strain evidence="2">LA-IB0</strain>
        <tissue evidence="2">Leaf</tissue>
    </source>
</reference>
<feature type="region of interest" description="Disordered" evidence="1">
    <location>
        <begin position="1"/>
        <end position="44"/>
    </location>
</feature>
<name>A0AAV6Y6I9_9LAMI</name>
<accession>A0AAV6Y6I9</accession>
<dbReference type="PANTHER" id="PTHR34283:SF1">
    <property type="entry name" value="PROTEIN RESPONSE TO LOW SULFUR 1"/>
    <property type="match status" value="1"/>
</dbReference>
<dbReference type="Proteomes" id="UP000826271">
    <property type="component" value="Unassembled WGS sequence"/>
</dbReference>
<dbReference type="Pfam" id="PF24980">
    <property type="entry name" value="LSU"/>
    <property type="match status" value="1"/>
</dbReference>
<evidence type="ECO:0000256" key="1">
    <source>
        <dbReference type="SAM" id="MobiDB-lite"/>
    </source>
</evidence>
<keyword evidence="3" id="KW-1185">Reference proteome</keyword>
<feature type="compositionally biased region" description="Basic and acidic residues" evidence="1">
    <location>
        <begin position="26"/>
        <end position="44"/>
    </location>
</feature>
<dbReference type="AlphaFoldDB" id="A0AAV6Y6I9"/>
<dbReference type="InterPro" id="IPR039282">
    <property type="entry name" value="LSU"/>
</dbReference>
<dbReference type="EMBL" id="WHWC01000001">
    <property type="protein sequence ID" value="KAG8390479.1"/>
    <property type="molecule type" value="Genomic_DNA"/>
</dbReference>
<dbReference type="GO" id="GO:0098869">
    <property type="term" value="P:cellular oxidant detoxification"/>
    <property type="evidence" value="ECO:0007669"/>
    <property type="project" value="InterPro"/>
</dbReference>
<feature type="compositionally biased region" description="Polar residues" evidence="1">
    <location>
        <begin position="1"/>
        <end position="15"/>
    </location>
</feature>
<protein>
    <submittedName>
        <fullName evidence="2">Uncharacterized protein</fullName>
    </submittedName>
</protein>